<sequence>MRKIYLDACALNRLTDDQSQLRIRNEAEAVQAIFHGIQQGQVFWVASVVLKSEIKRNPDRDKRQDALALLSFAQEILTVSPAIIERAETLEALGFGAFDALHLACAEDAHVDVLLTTDDRFLRQVARGLGKPRVAVANPIKWLKVALP</sequence>
<dbReference type="InterPro" id="IPR002716">
    <property type="entry name" value="PIN_dom"/>
</dbReference>
<dbReference type="RefSeq" id="WP_050059967.1">
    <property type="nucleotide sequence ID" value="NZ_JACHEK010000012.1"/>
</dbReference>
<gene>
    <name evidence="2" type="ORF">HNQ77_005072</name>
</gene>
<keyword evidence="3" id="KW-1185">Reference proteome</keyword>
<organism evidence="2 3">
    <name type="scientific">Silvibacterium bohemicum</name>
    <dbReference type="NCBI Taxonomy" id="1577686"/>
    <lineage>
        <taxon>Bacteria</taxon>
        <taxon>Pseudomonadati</taxon>
        <taxon>Acidobacteriota</taxon>
        <taxon>Terriglobia</taxon>
        <taxon>Terriglobales</taxon>
        <taxon>Acidobacteriaceae</taxon>
        <taxon>Silvibacterium</taxon>
    </lineage>
</organism>
<accession>A0A841K3E2</accession>
<comment type="caution">
    <text evidence="2">The sequence shown here is derived from an EMBL/GenBank/DDBJ whole genome shotgun (WGS) entry which is preliminary data.</text>
</comment>
<evidence type="ECO:0000313" key="3">
    <source>
        <dbReference type="Proteomes" id="UP000538666"/>
    </source>
</evidence>
<name>A0A841K3E2_9BACT</name>
<protein>
    <submittedName>
        <fullName evidence="2">Putative nucleic acid-binding protein</fullName>
    </submittedName>
</protein>
<reference evidence="2 3" key="1">
    <citation type="submission" date="2020-08" db="EMBL/GenBank/DDBJ databases">
        <title>Genomic Encyclopedia of Type Strains, Phase IV (KMG-IV): sequencing the most valuable type-strain genomes for metagenomic binning, comparative biology and taxonomic classification.</title>
        <authorList>
            <person name="Goeker M."/>
        </authorList>
    </citation>
    <scope>NUCLEOTIDE SEQUENCE [LARGE SCALE GENOMIC DNA]</scope>
    <source>
        <strain evidence="2 3">DSM 103733</strain>
    </source>
</reference>
<dbReference type="InterPro" id="IPR029060">
    <property type="entry name" value="PIN-like_dom_sf"/>
</dbReference>
<dbReference type="Proteomes" id="UP000538666">
    <property type="component" value="Unassembled WGS sequence"/>
</dbReference>
<dbReference type="EMBL" id="JACHEK010000012">
    <property type="protein sequence ID" value="MBB6147087.1"/>
    <property type="molecule type" value="Genomic_DNA"/>
</dbReference>
<evidence type="ECO:0000313" key="2">
    <source>
        <dbReference type="EMBL" id="MBB6147087.1"/>
    </source>
</evidence>
<evidence type="ECO:0000259" key="1">
    <source>
        <dbReference type="Pfam" id="PF01850"/>
    </source>
</evidence>
<dbReference type="SUPFAM" id="SSF88723">
    <property type="entry name" value="PIN domain-like"/>
    <property type="match status" value="1"/>
</dbReference>
<dbReference type="Pfam" id="PF01850">
    <property type="entry name" value="PIN"/>
    <property type="match status" value="1"/>
</dbReference>
<proteinExistence type="predicted"/>
<dbReference type="Gene3D" id="3.40.50.1010">
    <property type="entry name" value="5'-nuclease"/>
    <property type="match status" value="1"/>
</dbReference>
<dbReference type="AlphaFoldDB" id="A0A841K3E2"/>
<feature type="domain" description="PIN" evidence="1">
    <location>
        <begin position="4"/>
        <end position="123"/>
    </location>
</feature>